<sequence>MPPRPIIEGPPALPHVLKPHHVVLLSIFMMLHKEFLGPNRFVPQHFLLHLYRVMLSQIAEVSQPLSLAELNATLASGRQADHTTSKEFRVAIAQLHGDLSNVQRLCDFFANLPTMFEDREDEMAQTATPFTKRSLFGFFCRRCHISFIKLNFQGIVKLHGDYLLWCAGCPIPESSTQALKGPLNTSDHILLKPMVDKQQWATADSFEDYERAAILGDASVAAENLRRFFEQRFHSGADSGYRQMALLNLGRMHYRRGEHGAALKFLQEGVTVARTVGDRLTLQHCTSILRRIPPENPQENPILNEVQGELNPLEILFDVSKLMKPEYEQPLSMSFDKIFQSMGLYDNWVDVQLATGSDEEEWAQHAVQSVLWREVGCERLATVEENIVYTFTEHASDDQTRLIAILNRSYKKARDGDYKGGLADLLDPSVWQGLALDDYSPWAYEVWNILLLRASRRNEMRIVREYLLPKRPAGEFNARVYFVDTPPLSRSNTRSLIRDQLHRIIQMKQCDQVTLALKELLKAVWHAEFQGRYNLYRTAMVMLADVALELEMTHWPLKIMEELLPQLVRSDERELRAFGCFTYARCLLASSANARDKKRTEAIRYLHWAESDYRAMEIYDSQHYVLHVLSAVYEDQGRKADLKVIKERISKCEANQENAEKNMDFTEYSRVWRVVAHVGAALASR</sequence>
<keyword evidence="3" id="KW-0132">Cell division</keyword>
<dbReference type="PANTHER" id="PTHR12830:SF9">
    <property type="entry name" value="ANAPHASE-PROMOTING COMPLEX SUBUNIT 5"/>
    <property type="match status" value="1"/>
</dbReference>
<dbReference type="EMBL" id="ML178814">
    <property type="protein sequence ID" value="TFL07595.1"/>
    <property type="molecule type" value="Genomic_DNA"/>
</dbReference>
<evidence type="ECO:0000256" key="5">
    <source>
        <dbReference type="ARBA" id="ARBA00022786"/>
    </source>
</evidence>
<accession>A0A5C3R044</accession>
<dbReference type="InterPro" id="IPR026000">
    <property type="entry name" value="Apc5_dom"/>
</dbReference>
<gene>
    <name evidence="8" type="ORF">BDV98DRAFT_520614</name>
</gene>
<keyword evidence="6" id="KW-0131">Cell cycle</keyword>
<dbReference type="OrthoDB" id="2504561at2759"/>
<keyword evidence="4" id="KW-0498">Mitosis</keyword>
<dbReference type="GO" id="GO:0051301">
    <property type="term" value="P:cell division"/>
    <property type="evidence" value="ECO:0007669"/>
    <property type="project" value="UniProtKB-KW"/>
</dbReference>
<dbReference type="GO" id="GO:0005680">
    <property type="term" value="C:anaphase-promoting complex"/>
    <property type="evidence" value="ECO:0007669"/>
    <property type="project" value="InterPro"/>
</dbReference>
<dbReference type="Proteomes" id="UP000305067">
    <property type="component" value="Unassembled WGS sequence"/>
</dbReference>
<dbReference type="PANTHER" id="PTHR12830">
    <property type="entry name" value="ANAPHASE-PROMOTING COMPLEX SUBUNIT 5"/>
    <property type="match status" value="1"/>
</dbReference>
<evidence type="ECO:0000256" key="1">
    <source>
        <dbReference type="ARBA" id="ARBA00007450"/>
    </source>
</evidence>
<protein>
    <recommendedName>
        <fullName evidence="2">Anaphase-promoting complex subunit 5</fullName>
    </recommendedName>
</protein>
<evidence type="ECO:0000256" key="6">
    <source>
        <dbReference type="ARBA" id="ARBA00023306"/>
    </source>
</evidence>
<dbReference type="InterPro" id="IPR037679">
    <property type="entry name" value="Apc5"/>
</dbReference>
<dbReference type="GO" id="GO:0045842">
    <property type="term" value="P:positive regulation of mitotic metaphase/anaphase transition"/>
    <property type="evidence" value="ECO:0007669"/>
    <property type="project" value="TreeGrafter"/>
</dbReference>
<dbReference type="GO" id="GO:0070979">
    <property type="term" value="P:protein K11-linked ubiquitination"/>
    <property type="evidence" value="ECO:0007669"/>
    <property type="project" value="TreeGrafter"/>
</dbReference>
<name>A0A5C3R044_9AGAR</name>
<reference evidence="8 9" key="1">
    <citation type="journal article" date="2019" name="Nat. Ecol. Evol.">
        <title>Megaphylogeny resolves global patterns of mushroom evolution.</title>
        <authorList>
            <person name="Varga T."/>
            <person name="Krizsan K."/>
            <person name="Foldi C."/>
            <person name="Dima B."/>
            <person name="Sanchez-Garcia M."/>
            <person name="Sanchez-Ramirez S."/>
            <person name="Szollosi G.J."/>
            <person name="Szarkandi J.G."/>
            <person name="Papp V."/>
            <person name="Albert L."/>
            <person name="Andreopoulos W."/>
            <person name="Angelini C."/>
            <person name="Antonin V."/>
            <person name="Barry K.W."/>
            <person name="Bougher N.L."/>
            <person name="Buchanan P."/>
            <person name="Buyck B."/>
            <person name="Bense V."/>
            <person name="Catcheside P."/>
            <person name="Chovatia M."/>
            <person name="Cooper J."/>
            <person name="Damon W."/>
            <person name="Desjardin D."/>
            <person name="Finy P."/>
            <person name="Geml J."/>
            <person name="Haridas S."/>
            <person name="Hughes K."/>
            <person name="Justo A."/>
            <person name="Karasinski D."/>
            <person name="Kautmanova I."/>
            <person name="Kiss B."/>
            <person name="Kocsube S."/>
            <person name="Kotiranta H."/>
            <person name="LaButti K.M."/>
            <person name="Lechner B.E."/>
            <person name="Liimatainen K."/>
            <person name="Lipzen A."/>
            <person name="Lukacs Z."/>
            <person name="Mihaltcheva S."/>
            <person name="Morgado L.N."/>
            <person name="Niskanen T."/>
            <person name="Noordeloos M.E."/>
            <person name="Ohm R.A."/>
            <person name="Ortiz-Santana B."/>
            <person name="Ovrebo C."/>
            <person name="Racz N."/>
            <person name="Riley R."/>
            <person name="Savchenko A."/>
            <person name="Shiryaev A."/>
            <person name="Soop K."/>
            <person name="Spirin V."/>
            <person name="Szebenyi C."/>
            <person name="Tomsovsky M."/>
            <person name="Tulloss R.E."/>
            <person name="Uehling J."/>
            <person name="Grigoriev I.V."/>
            <person name="Vagvolgyi C."/>
            <person name="Papp T."/>
            <person name="Martin F.M."/>
            <person name="Miettinen O."/>
            <person name="Hibbett D.S."/>
            <person name="Nagy L.G."/>
        </authorList>
    </citation>
    <scope>NUCLEOTIDE SEQUENCE [LARGE SCALE GENOMIC DNA]</scope>
    <source>
        <strain evidence="8 9">CBS 309.79</strain>
    </source>
</reference>
<evidence type="ECO:0000259" key="7">
    <source>
        <dbReference type="Pfam" id="PF12862"/>
    </source>
</evidence>
<dbReference type="AlphaFoldDB" id="A0A5C3R044"/>
<feature type="domain" description="Anaphase-promoting complex subunit 5" evidence="7">
    <location>
        <begin position="219"/>
        <end position="289"/>
    </location>
</feature>
<keyword evidence="5" id="KW-0833">Ubl conjugation pathway</keyword>
<evidence type="ECO:0000256" key="4">
    <source>
        <dbReference type="ARBA" id="ARBA00022776"/>
    </source>
</evidence>
<dbReference type="GO" id="GO:0031145">
    <property type="term" value="P:anaphase-promoting complex-dependent catabolic process"/>
    <property type="evidence" value="ECO:0007669"/>
    <property type="project" value="TreeGrafter"/>
</dbReference>
<dbReference type="STRING" id="1884261.A0A5C3R044"/>
<keyword evidence="9" id="KW-1185">Reference proteome</keyword>
<evidence type="ECO:0000313" key="8">
    <source>
        <dbReference type="EMBL" id="TFL07595.1"/>
    </source>
</evidence>
<organism evidence="8 9">
    <name type="scientific">Pterulicium gracile</name>
    <dbReference type="NCBI Taxonomy" id="1884261"/>
    <lineage>
        <taxon>Eukaryota</taxon>
        <taxon>Fungi</taxon>
        <taxon>Dikarya</taxon>
        <taxon>Basidiomycota</taxon>
        <taxon>Agaricomycotina</taxon>
        <taxon>Agaricomycetes</taxon>
        <taxon>Agaricomycetidae</taxon>
        <taxon>Agaricales</taxon>
        <taxon>Pleurotineae</taxon>
        <taxon>Pterulaceae</taxon>
        <taxon>Pterulicium</taxon>
    </lineage>
</organism>
<comment type="similarity">
    <text evidence="1">Belongs to the APC5 family.</text>
</comment>
<dbReference type="Pfam" id="PF12862">
    <property type="entry name" value="ANAPC5"/>
    <property type="match status" value="1"/>
</dbReference>
<evidence type="ECO:0000313" key="9">
    <source>
        <dbReference type="Proteomes" id="UP000305067"/>
    </source>
</evidence>
<evidence type="ECO:0000256" key="3">
    <source>
        <dbReference type="ARBA" id="ARBA00022618"/>
    </source>
</evidence>
<evidence type="ECO:0000256" key="2">
    <source>
        <dbReference type="ARBA" id="ARBA00016066"/>
    </source>
</evidence>
<proteinExistence type="inferred from homology"/>